<evidence type="ECO:0000256" key="3">
    <source>
        <dbReference type="ARBA" id="ARBA00022448"/>
    </source>
</evidence>
<keyword evidence="6" id="KW-0303">Gap junction</keyword>
<feature type="transmembrane region" description="Helical" evidence="12">
    <location>
        <begin position="23"/>
        <end position="42"/>
    </location>
</feature>
<keyword evidence="8 12" id="KW-1133">Transmembrane helix</keyword>
<evidence type="ECO:0000256" key="5">
    <source>
        <dbReference type="ARBA" id="ARBA00022692"/>
    </source>
</evidence>
<evidence type="ECO:0000256" key="8">
    <source>
        <dbReference type="ARBA" id="ARBA00022989"/>
    </source>
</evidence>
<evidence type="ECO:0000256" key="10">
    <source>
        <dbReference type="ARBA" id="ARBA00023136"/>
    </source>
</evidence>
<feature type="transmembrane region" description="Helical" evidence="12">
    <location>
        <begin position="109"/>
        <end position="131"/>
    </location>
</feature>
<dbReference type="PANTHER" id="PTHR11893">
    <property type="entry name" value="INNEXIN"/>
    <property type="match status" value="1"/>
</dbReference>
<dbReference type="EMBL" id="CAXLJM020000012">
    <property type="protein sequence ID" value="CAL8077216.1"/>
    <property type="molecule type" value="Genomic_DNA"/>
</dbReference>
<keyword evidence="10 12" id="KW-0472">Membrane</keyword>
<evidence type="ECO:0000256" key="2">
    <source>
        <dbReference type="ARBA" id="ARBA00004651"/>
    </source>
</evidence>
<evidence type="ECO:0000313" key="14">
    <source>
        <dbReference type="Proteomes" id="UP001642540"/>
    </source>
</evidence>
<keyword evidence="4" id="KW-1003">Cell membrane</keyword>
<proteinExistence type="inferred from homology"/>
<keyword evidence="3 12" id="KW-0813">Transport</keyword>
<dbReference type="PANTHER" id="PTHR11893:SF39">
    <property type="entry name" value="INNEXIN INX1"/>
    <property type="match status" value="1"/>
</dbReference>
<evidence type="ECO:0000256" key="11">
    <source>
        <dbReference type="ARBA" id="ARBA00023303"/>
    </source>
</evidence>
<comment type="subcellular location">
    <subcellularLocation>
        <location evidence="1">Cell junction</location>
        <location evidence="1">Gap junction</location>
    </subcellularLocation>
    <subcellularLocation>
        <location evidence="2 12">Cell membrane</location>
        <topology evidence="2 12">Multi-pass membrane protein</topology>
    </subcellularLocation>
</comment>
<accession>A0ABP1PTX8</accession>
<reference evidence="13 14" key="1">
    <citation type="submission" date="2024-08" db="EMBL/GenBank/DDBJ databases">
        <authorList>
            <person name="Cucini C."/>
            <person name="Frati F."/>
        </authorList>
    </citation>
    <scope>NUCLEOTIDE SEQUENCE [LARGE SCALE GENOMIC DNA]</scope>
</reference>
<dbReference type="PRINTS" id="PR01262">
    <property type="entry name" value="INNEXIN"/>
</dbReference>
<comment type="function">
    <text evidence="12">Structural component of the gap junctions.</text>
</comment>
<comment type="similarity">
    <text evidence="12">Belongs to the pannexin family.</text>
</comment>
<evidence type="ECO:0000256" key="9">
    <source>
        <dbReference type="ARBA" id="ARBA00023065"/>
    </source>
</evidence>
<dbReference type="Pfam" id="PF00876">
    <property type="entry name" value="Innexin"/>
    <property type="match status" value="1"/>
</dbReference>
<gene>
    <name evidence="12" type="primary">inx</name>
    <name evidence="13" type="ORF">ODALV1_LOCUS3737</name>
</gene>
<evidence type="ECO:0000256" key="1">
    <source>
        <dbReference type="ARBA" id="ARBA00004610"/>
    </source>
</evidence>
<dbReference type="InterPro" id="IPR000990">
    <property type="entry name" value="Innexin"/>
</dbReference>
<evidence type="ECO:0000313" key="13">
    <source>
        <dbReference type="EMBL" id="CAL8077216.1"/>
    </source>
</evidence>
<comment type="caution">
    <text evidence="13">The sequence shown here is derived from an EMBL/GenBank/DDBJ whole genome shotgun (WGS) entry which is preliminary data.</text>
</comment>
<protein>
    <recommendedName>
        <fullName evidence="12">Innexin</fullName>
    </recommendedName>
</protein>
<sequence>MYNLLYRLKPYFKRQETVVDNSIFRIHSTFTTVLLITFSMIVTWSQFVGQPIKCFTGNSGVPVNVLNTYCWIMTTYLMPDGFNGPSSFVASPGVVNDRSDELAKKYYTYYQWVCFVLFFQAMFCYFPKWLWQVWEDGLMNKLVCGLNIGVCEKADKDKNKGILLDYLVRHRNRHNVYAFRFWFCEALCCANIFLQMYFMNWFFNGDFITYGLRVLSLSDLDQEDRYDHMVYVFPSVTKCLFRKFGPSGSIEQHDAMCILPLNIVNEKTYIFIWCWFVILGILTAFLVVYRAAFLLVPIMRPAVMYKSNKMVSKEAIELLSHQLSLGDWWVIYMLGCNIDPQIYKEVIAEYAEKIRNDESNIKQTNLSKSS</sequence>
<keyword evidence="14" id="KW-1185">Reference proteome</keyword>
<organism evidence="13 14">
    <name type="scientific">Orchesella dallaii</name>
    <dbReference type="NCBI Taxonomy" id="48710"/>
    <lineage>
        <taxon>Eukaryota</taxon>
        <taxon>Metazoa</taxon>
        <taxon>Ecdysozoa</taxon>
        <taxon>Arthropoda</taxon>
        <taxon>Hexapoda</taxon>
        <taxon>Collembola</taxon>
        <taxon>Entomobryomorpha</taxon>
        <taxon>Entomobryoidea</taxon>
        <taxon>Orchesellidae</taxon>
        <taxon>Orchesellinae</taxon>
        <taxon>Orchesella</taxon>
    </lineage>
</organism>
<evidence type="ECO:0000256" key="12">
    <source>
        <dbReference type="RuleBase" id="RU010713"/>
    </source>
</evidence>
<name>A0ABP1PTX8_9HEXA</name>
<keyword evidence="7" id="KW-0965">Cell junction</keyword>
<keyword evidence="11 12" id="KW-0407">Ion channel</keyword>
<evidence type="ECO:0000256" key="4">
    <source>
        <dbReference type="ARBA" id="ARBA00022475"/>
    </source>
</evidence>
<keyword evidence="5 12" id="KW-0812">Transmembrane</keyword>
<evidence type="ECO:0000256" key="7">
    <source>
        <dbReference type="ARBA" id="ARBA00022949"/>
    </source>
</evidence>
<feature type="transmembrane region" description="Helical" evidence="12">
    <location>
        <begin position="177"/>
        <end position="198"/>
    </location>
</feature>
<dbReference type="Proteomes" id="UP001642540">
    <property type="component" value="Unassembled WGS sequence"/>
</dbReference>
<feature type="transmembrane region" description="Helical" evidence="12">
    <location>
        <begin position="270"/>
        <end position="296"/>
    </location>
</feature>
<dbReference type="PROSITE" id="PS51013">
    <property type="entry name" value="PANNEXIN"/>
    <property type="match status" value="1"/>
</dbReference>
<keyword evidence="9 12" id="KW-0406">Ion transport</keyword>
<evidence type="ECO:0000256" key="6">
    <source>
        <dbReference type="ARBA" id="ARBA00022868"/>
    </source>
</evidence>